<name>M0AX43_NATA1</name>
<feature type="region of interest" description="Disordered" evidence="1">
    <location>
        <begin position="165"/>
        <end position="185"/>
    </location>
</feature>
<dbReference type="PATRIC" id="fig|29540.5.peg.1557"/>
<proteinExistence type="predicted"/>
<evidence type="ECO:0000313" key="3">
    <source>
        <dbReference type="EMBL" id="ELZ02523.1"/>
    </source>
</evidence>
<dbReference type="InterPro" id="IPR021309">
    <property type="entry name" value="YgaP-like_TM"/>
</dbReference>
<dbReference type="InterPro" id="IPR023393">
    <property type="entry name" value="START-like_dom_sf"/>
</dbReference>
<dbReference type="eggNOG" id="arCOG02899">
    <property type="taxonomic scope" value="Archaea"/>
</dbReference>
<dbReference type="STRING" id="29540.C481_07646"/>
<evidence type="ECO:0000313" key="4">
    <source>
        <dbReference type="Proteomes" id="UP000011554"/>
    </source>
</evidence>
<dbReference type="PANTHER" id="PTHR33824">
    <property type="entry name" value="POLYKETIDE CYCLASE/DEHYDRASE AND LIPID TRANSPORT SUPERFAMILY PROTEIN"/>
    <property type="match status" value="1"/>
</dbReference>
<sequence>MTTQPNDTSLATADESATPSSRSGSGPTGNVGRWDRLGSAALGGILLVRGLRKRSLGGAAMALVGGALVSRGARGHSHLYRRLGMNTAGDEYRDAGPRTDPVTVERSITVGKPADELVPYWRNPERLSQLVGHFADVTTWGEDRYNWRVYGPFGQTIEWDAQLVSDRSDAEQSDGDQPDATHSDDDLHWETMEDAPIPHDGTVEFRPAPGDRGTEVTLRVQYDPPGGTLGTAVMRWLDVAPDVLVGTTLRRFKSLAETGEIPTLEANPSARGAGDLI</sequence>
<feature type="domain" description="Inner membrane protein YgaP-like transmembrane" evidence="2">
    <location>
        <begin position="30"/>
        <end position="89"/>
    </location>
</feature>
<comment type="caution">
    <text evidence="3">The sequence shown here is derived from an EMBL/GenBank/DDBJ whole genome shotgun (WGS) entry which is preliminary data.</text>
</comment>
<dbReference type="CDD" id="cd07817">
    <property type="entry name" value="SRPBCC_8"/>
    <property type="match status" value="1"/>
</dbReference>
<accession>M0AX43</accession>
<evidence type="ECO:0000256" key="1">
    <source>
        <dbReference type="SAM" id="MobiDB-lite"/>
    </source>
</evidence>
<evidence type="ECO:0000259" key="2">
    <source>
        <dbReference type="Pfam" id="PF11127"/>
    </source>
</evidence>
<keyword evidence="4" id="KW-1185">Reference proteome</keyword>
<dbReference type="InterPro" id="IPR047137">
    <property type="entry name" value="ORF3"/>
</dbReference>
<feature type="compositionally biased region" description="Polar residues" evidence="1">
    <location>
        <begin position="1"/>
        <end position="11"/>
    </location>
</feature>
<dbReference type="Proteomes" id="UP000011554">
    <property type="component" value="Unassembled WGS sequence"/>
</dbReference>
<dbReference type="Pfam" id="PF11127">
    <property type="entry name" value="YgaP-like_TM"/>
    <property type="match status" value="1"/>
</dbReference>
<dbReference type="RefSeq" id="WP_006108556.1">
    <property type="nucleotide sequence ID" value="NZ_AOIO01000021.1"/>
</dbReference>
<dbReference type="SUPFAM" id="SSF55961">
    <property type="entry name" value="Bet v1-like"/>
    <property type="match status" value="1"/>
</dbReference>
<feature type="compositionally biased region" description="Low complexity" evidence="1">
    <location>
        <begin position="16"/>
        <end position="25"/>
    </location>
</feature>
<dbReference type="AlphaFoldDB" id="M0AX43"/>
<dbReference type="EMBL" id="AOIO01000021">
    <property type="protein sequence ID" value="ELZ02523.1"/>
    <property type="molecule type" value="Genomic_DNA"/>
</dbReference>
<dbReference type="OrthoDB" id="167922at2157"/>
<organism evidence="3 4">
    <name type="scientific">Natrialba asiatica (strain ATCC 700177 / DSM 12278 / JCM 9576 / FERM P-10747 / NBRC 102637 / 172P1)</name>
    <dbReference type="NCBI Taxonomy" id="29540"/>
    <lineage>
        <taxon>Archaea</taxon>
        <taxon>Methanobacteriati</taxon>
        <taxon>Methanobacteriota</taxon>
        <taxon>Stenosarchaea group</taxon>
        <taxon>Halobacteria</taxon>
        <taxon>Halobacteriales</taxon>
        <taxon>Natrialbaceae</taxon>
        <taxon>Natrialba</taxon>
    </lineage>
</organism>
<dbReference type="PANTHER" id="PTHR33824:SF7">
    <property type="entry name" value="POLYKETIDE CYCLASE_DEHYDRASE AND LIPID TRANSPORT SUPERFAMILY PROTEIN"/>
    <property type="match status" value="1"/>
</dbReference>
<feature type="region of interest" description="Disordered" evidence="1">
    <location>
        <begin position="1"/>
        <end position="34"/>
    </location>
</feature>
<reference evidence="3 4" key="1">
    <citation type="journal article" date="2014" name="PLoS Genet.">
        <title>Phylogenetically driven sequencing of extremely halophilic archaea reveals strategies for static and dynamic osmo-response.</title>
        <authorList>
            <person name="Becker E.A."/>
            <person name="Seitzer P.M."/>
            <person name="Tritt A."/>
            <person name="Larsen D."/>
            <person name="Krusor M."/>
            <person name="Yao A.I."/>
            <person name="Wu D."/>
            <person name="Madern D."/>
            <person name="Eisen J.A."/>
            <person name="Darling A.E."/>
            <person name="Facciotti M.T."/>
        </authorList>
    </citation>
    <scope>NUCLEOTIDE SEQUENCE [LARGE SCALE GENOMIC DNA]</scope>
    <source>
        <strain evidence="3 4">DSM 12278</strain>
    </source>
</reference>
<gene>
    <name evidence="3" type="ORF">C481_07646</name>
</gene>
<dbReference type="Gene3D" id="3.30.530.20">
    <property type="match status" value="1"/>
</dbReference>
<protein>
    <submittedName>
        <fullName evidence="3">Polyketide cyclase/dehydrase</fullName>
    </submittedName>
</protein>